<sequence>MGESLSRWSNVEVSKPITADFSARTEKRRVKPLGGLENSTIRGATCCLMSTVPVQHQRLGKERKILGQAEEQHHTSGSSQFIFFTLGLGASIMIFVLINLSNDLTEEKHIEALRHFQEISNNSLKRY</sequence>
<keyword evidence="1" id="KW-0812">Transmembrane</keyword>
<reference evidence="3" key="1">
    <citation type="submission" date="2014-03" db="EMBL/GenBank/DDBJ databases">
        <authorList>
            <person name="Aksoy S."/>
            <person name="Warren W."/>
            <person name="Wilson R.K."/>
        </authorList>
    </citation>
    <scope>NUCLEOTIDE SEQUENCE [LARGE SCALE GENOMIC DNA]</scope>
    <source>
        <strain evidence="3">IAEA</strain>
    </source>
</reference>
<dbReference type="VEuPathDB" id="VectorBase:GBRI020416"/>
<evidence type="ECO:0000256" key="1">
    <source>
        <dbReference type="SAM" id="Phobius"/>
    </source>
</evidence>
<evidence type="ECO:0000313" key="2">
    <source>
        <dbReference type="EnsemblMetazoa" id="GBRI020416-PA"/>
    </source>
</evidence>
<protein>
    <submittedName>
        <fullName evidence="2">Uncharacterized protein</fullName>
    </submittedName>
</protein>
<evidence type="ECO:0000313" key="3">
    <source>
        <dbReference type="Proteomes" id="UP000091820"/>
    </source>
</evidence>
<dbReference type="EnsemblMetazoa" id="GBRI020416-RA">
    <property type="protein sequence ID" value="GBRI020416-PA"/>
    <property type="gene ID" value="GBRI020416"/>
</dbReference>
<reference evidence="2" key="2">
    <citation type="submission" date="2020-05" db="UniProtKB">
        <authorList>
            <consortium name="EnsemblMetazoa"/>
        </authorList>
    </citation>
    <scope>IDENTIFICATION</scope>
    <source>
        <strain evidence="2">IAEA</strain>
    </source>
</reference>
<name>A0A1A9WHY2_9MUSC</name>
<keyword evidence="1" id="KW-1133">Transmembrane helix</keyword>
<dbReference type="AlphaFoldDB" id="A0A1A9WHY2"/>
<proteinExistence type="predicted"/>
<dbReference type="Proteomes" id="UP000091820">
    <property type="component" value="Unassembled WGS sequence"/>
</dbReference>
<accession>A0A1A9WHY2</accession>
<keyword evidence="1" id="KW-0472">Membrane</keyword>
<organism evidence="2 3">
    <name type="scientific">Glossina brevipalpis</name>
    <dbReference type="NCBI Taxonomy" id="37001"/>
    <lineage>
        <taxon>Eukaryota</taxon>
        <taxon>Metazoa</taxon>
        <taxon>Ecdysozoa</taxon>
        <taxon>Arthropoda</taxon>
        <taxon>Hexapoda</taxon>
        <taxon>Insecta</taxon>
        <taxon>Pterygota</taxon>
        <taxon>Neoptera</taxon>
        <taxon>Endopterygota</taxon>
        <taxon>Diptera</taxon>
        <taxon>Brachycera</taxon>
        <taxon>Muscomorpha</taxon>
        <taxon>Hippoboscoidea</taxon>
        <taxon>Glossinidae</taxon>
        <taxon>Glossina</taxon>
    </lineage>
</organism>
<feature type="transmembrane region" description="Helical" evidence="1">
    <location>
        <begin position="81"/>
        <end position="100"/>
    </location>
</feature>
<keyword evidence="3" id="KW-1185">Reference proteome</keyword>